<dbReference type="GeneID" id="25325060"/>
<dbReference type="GO" id="GO:0000978">
    <property type="term" value="F:RNA polymerase II cis-regulatory region sequence-specific DNA binding"/>
    <property type="evidence" value="ECO:0007669"/>
    <property type="project" value="InterPro"/>
</dbReference>
<name>A0A0D2D8K8_9EURO</name>
<dbReference type="HOGENOM" id="CLU_009184_0_0_1"/>
<keyword evidence="11" id="KW-1185">Reference proteome</keyword>
<sequence length="944" mass="105541">MTNATRTGRKSHVCDECGQVLSRQDHLERHRLTAHTQRDGAQDCACTECGRKFSRRDVLLRHYRILHGMQCQPRPKGRPRKVAEAKEKVTAPGLQAQQQESGPRRIHDGNVSDIEGAQHADNTVNASDIKRAHHAHNTVNANISAAIDPSTQGDPNCSEPFPSPRTQVENNMMSSTAFAESNNASMPTNSTLLEPDSSPAFAPTPALMDSGLFSFDAWPELAANVSLLGWMNEEAQTYSSFDMPDIHMGNFCIQGLNDQSRLPSAQDSTSTCFTGVPPLQTGPTATESHGACNPLPATQRVQLSSPSTRSQSSETSPLQEIADSVPIEKGSESNPWPFEWHASKDDQKITLPELCTTGSPWRRNDLGAANSRTVQGASQLSGASDVLDERKRSSIVQLLSLPLSRIPWQDDVSMLRTLPGSDILHHLVDLYFLHFHELWPIIHQPTFEVSKAPTIQVLSMACIGACYSGLENSLDFADSLAELCRRTSTWMAEHDPRFLRSPSYGISLLLQHIHAIGSGSRRLFEMTDSSRSRLVNIGRHMNHFCTNLHAPRSDLPSRTLDIYERWLEWVRKEQVCRLIWFIFEFDCFYTAFSKQAPCIKFEELPPDLPAEQVHWEAPTAFAWASCPYQTAPRSLPTTQTLHGMLGKGTDIALSLKSVDHLGKRLLTRCLGRCLESIQEQTESSVYHVLWEDNAGRAVTSANRSWISRSIMSVYESSWDDNSQGSNLRVSLRIAIAAHYSHMFAAGKLTGLITRVARKRAGENDSLRTGNLLNPSSGLGNCGKATPHDDSFIKAAFNEDPKAVREMMWHASQVFYLQRRHPFNSPHEPLSVFLAGISLWAFLKYFNPETNDDQSSTRVQLDEPPFCSRPEAREAIRNWIESGGRTYLEGVGDVRSPDAPRRILSLCIDMTKRLKVWRMASKVSDIFIRLLQREDQEFNDTFGLV</sequence>
<dbReference type="Proteomes" id="UP000054342">
    <property type="component" value="Unassembled WGS sequence"/>
</dbReference>
<evidence type="ECO:0000313" key="10">
    <source>
        <dbReference type="EMBL" id="KIW58652.1"/>
    </source>
</evidence>
<gene>
    <name evidence="10" type="ORF">PV05_03152</name>
</gene>
<evidence type="ECO:0000256" key="3">
    <source>
        <dbReference type="ARBA" id="ARBA00022737"/>
    </source>
</evidence>
<feature type="region of interest" description="Disordered" evidence="8">
    <location>
        <begin position="301"/>
        <end position="320"/>
    </location>
</feature>
<feature type="region of interest" description="Disordered" evidence="8">
    <location>
        <begin position="70"/>
        <end position="105"/>
    </location>
</feature>
<dbReference type="SMART" id="SM00355">
    <property type="entry name" value="ZnF_C2H2"/>
    <property type="match status" value="2"/>
</dbReference>
<comment type="subcellular location">
    <subcellularLocation>
        <location evidence="1">Nucleus</location>
    </subcellularLocation>
</comment>
<keyword evidence="3" id="KW-0677">Repeat</keyword>
<dbReference type="CDD" id="cd12148">
    <property type="entry name" value="fungal_TF_MHR"/>
    <property type="match status" value="1"/>
</dbReference>
<dbReference type="PANTHER" id="PTHR40626:SF11">
    <property type="entry name" value="ZINC FINGER PROTEIN YPR022C"/>
    <property type="match status" value="1"/>
</dbReference>
<dbReference type="GO" id="GO:0006351">
    <property type="term" value="P:DNA-templated transcription"/>
    <property type="evidence" value="ECO:0007669"/>
    <property type="project" value="InterPro"/>
</dbReference>
<evidence type="ECO:0000256" key="7">
    <source>
        <dbReference type="PROSITE-ProRule" id="PRU00042"/>
    </source>
</evidence>
<dbReference type="GO" id="GO:0005634">
    <property type="term" value="C:nucleus"/>
    <property type="evidence" value="ECO:0007669"/>
    <property type="project" value="UniProtKB-SubCell"/>
</dbReference>
<dbReference type="AlphaFoldDB" id="A0A0D2D8K8"/>
<evidence type="ECO:0000256" key="4">
    <source>
        <dbReference type="ARBA" id="ARBA00022771"/>
    </source>
</evidence>
<dbReference type="GO" id="GO:0008270">
    <property type="term" value="F:zinc ion binding"/>
    <property type="evidence" value="ECO:0007669"/>
    <property type="project" value="UniProtKB-KW"/>
</dbReference>
<dbReference type="Gene3D" id="3.30.160.60">
    <property type="entry name" value="Classic Zinc Finger"/>
    <property type="match status" value="2"/>
</dbReference>
<protein>
    <recommendedName>
        <fullName evidence="9">C2H2-type domain-containing protein</fullName>
    </recommendedName>
</protein>
<evidence type="ECO:0000259" key="9">
    <source>
        <dbReference type="PROSITE" id="PS50157"/>
    </source>
</evidence>
<feature type="domain" description="C2H2-type" evidence="9">
    <location>
        <begin position="12"/>
        <end position="40"/>
    </location>
</feature>
<dbReference type="Pfam" id="PF04082">
    <property type="entry name" value="Fungal_trans"/>
    <property type="match status" value="1"/>
</dbReference>
<evidence type="ECO:0000256" key="2">
    <source>
        <dbReference type="ARBA" id="ARBA00022723"/>
    </source>
</evidence>
<evidence type="ECO:0000313" key="11">
    <source>
        <dbReference type="Proteomes" id="UP000054342"/>
    </source>
</evidence>
<dbReference type="GO" id="GO:0000981">
    <property type="term" value="F:DNA-binding transcription factor activity, RNA polymerase II-specific"/>
    <property type="evidence" value="ECO:0007669"/>
    <property type="project" value="InterPro"/>
</dbReference>
<feature type="compositionally biased region" description="Low complexity" evidence="8">
    <location>
        <begin position="302"/>
        <end position="318"/>
    </location>
</feature>
<dbReference type="InterPro" id="IPR036236">
    <property type="entry name" value="Znf_C2H2_sf"/>
</dbReference>
<reference evidence="10 11" key="1">
    <citation type="submission" date="2015-01" db="EMBL/GenBank/DDBJ databases">
        <title>The Genome Sequence of Exophiala xenobiotica CBS118157.</title>
        <authorList>
            <consortium name="The Broad Institute Genomics Platform"/>
            <person name="Cuomo C."/>
            <person name="de Hoog S."/>
            <person name="Gorbushina A."/>
            <person name="Stielow B."/>
            <person name="Teixiera M."/>
            <person name="Abouelleil A."/>
            <person name="Chapman S.B."/>
            <person name="Priest M."/>
            <person name="Young S.K."/>
            <person name="Wortman J."/>
            <person name="Nusbaum C."/>
            <person name="Birren B."/>
        </authorList>
    </citation>
    <scope>NUCLEOTIDE SEQUENCE [LARGE SCALE GENOMIC DNA]</scope>
    <source>
        <strain evidence="10 11">CBS 118157</strain>
    </source>
</reference>
<evidence type="ECO:0000256" key="5">
    <source>
        <dbReference type="ARBA" id="ARBA00022833"/>
    </source>
</evidence>
<evidence type="ECO:0000256" key="1">
    <source>
        <dbReference type="ARBA" id="ARBA00004123"/>
    </source>
</evidence>
<dbReference type="PROSITE" id="PS00028">
    <property type="entry name" value="ZINC_FINGER_C2H2_1"/>
    <property type="match status" value="2"/>
</dbReference>
<keyword evidence="2" id="KW-0479">Metal-binding</keyword>
<feature type="domain" description="C2H2-type" evidence="9">
    <location>
        <begin position="44"/>
        <end position="67"/>
    </location>
</feature>
<dbReference type="GO" id="GO:0000785">
    <property type="term" value="C:chromatin"/>
    <property type="evidence" value="ECO:0007669"/>
    <property type="project" value="TreeGrafter"/>
</dbReference>
<keyword evidence="6" id="KW-0539">Nucleus</keyword>
<proteinExistence type="predicted"/>
<dbReference type="RefSeq" id="XP_013319236.1">
    <property type="nucleotide sequence ID" value="XM_013463782.1"/>
</dbReference>
<dbReference type="PROSITE" id="PS50157">
    <property type="entry name" value="ZINC_FINGER_C2H2_2"/>
    <property type="match status" value="2"/>
</dbReference>
<evidence type="ECO:0000256" key="6">
    <source>
        <dbReference type="ARBA" id="ARBA00023242"/>
    </source>
</evidence>
<dbReference type="PANTHER" id="PTHR40626">
    <property type="entry name" value="MIP31509P"/>
    <property type="match status" value="1"/>
</dbReference>
<dbReference type="OrthoDB" id="1405595at2759"/>
<organism evidence="10 11">
    <name type="scientific">Exophiala xenobiotica</name>
    <dbReference type="NCBI Taxonomy" id="348802"/>
    <lineage>
        <taxon>Eukaryota</taxon>
        <taxon>Fungi</taxon>
        <taxon>Dikarya</taxon>
        <taxon>Ascomycota</taxon>
        <taxon>Pezizomycotina</taxon>
        <taxon>Eurotiomycetes</taxon>
        <taxon>Chaetothyriomycetidae</taxon>
        <taxon>Chaetothyriales</taxon>
        <taxon>Herpotrichiellaceae</taxon>
        <taxon>Exophiala</taxon>
    </lineage>
</organism>
<dbReference type="InterPro" id="IPR013087">
    <property type="entry name" value="Znf_C2H2_type"/>
</dbReference>
<dbReference type="STRING" id="348802.A0A0D2D8K8"/>
<keyword evidence="5" id="KW-0862">Zinc</keyword>
<dbReference type="EMBL" id="KN847318">
    <property type="protein sequence ID" value="KIW58652.1"/>
    <property type="molecule type" value="Genomic_DNA"/>
</dbReference>
<accession>A0A0D2D8K8</accession>
<keyword evidence="4 7" id="KW-0863">Zinc-finger</keyword>
<evidence type="ECO:0000256" key="8">
    <source>
        <dbReference type="SAM" id="MobiDB-lite"/>
    </source>
</evidence>
<dbReference type="InterPro" id="IPR051059">
    <property type="entry name" value="VerF-like"/>
</dbReference>
<dbReference type="InterPro" id="IPR007219">
    <property type="entry name" value="XnlR_reg_dom"/>
</dbReference>
<dbReference type="SUPFAM" id="SSF57667">
    <property type="entry name" value="beta-beta-alpha zinc fingers"/>
    <property type="match status" value="1"/>
</dbReference>
<dbReference type="Pfam" id="PF00096">
    <property type="entry name" value="zf-C2H2"/>
    <property type="match status" value="2"/>
</dbReference>